<name>A0A1D8G296_9ACTN</name>
<gene>
    <name evidence="2" type="ORF">A4G23_02403</name>
</gene>
<proteinExistence type="predicted"/>
<accession>A0A1D8G296</accession>
<dbReference type="PATRIC" id="fig|285473.5.peg.2518"/>
<dbReference type="AlphaFoldDB" id="A0A1D8G296"/>
<dbReference type="SMART" id="SM00530">
    <property type="entry name" value="HTH_XRE"/>
    <property type="match status" value="1"/>
</dbReference>
<protein>
    <submittedName>
        <fullName evidence="2">Helix-turn-helix protein</fullName>
    </submittedName>
</protein>
<feature type="domain" description="HTH cro/C1-type" evidence="1">
    <location>
        <begin position="35"/>
        <end position="88"/>
    </location>
</feature>
<evidence type="ECO:0000313" key="2">
    <source>
        <dbReference type="EMBL" id="AOT59561.1"/>
    </source>
</evidence>
<dbReference type="Pfam" id="PF13560">
    <property type="entry name" value="HTH_31"/>
    <property type="match status" value="1"/>
</dbReference>
<sequence length="288" mass="31354">MPTQVECEGVEQVSEAADQARGPANGAAYFGEETRALREALGLSQERFAERLHYRQAQVSKVENGTVLASDAFAEAMDRVAGTPGVYARLRAKLSKQGHPEWFVPYVTLEESASAITDYSCTFLMGLLQTAEYATAVFRAAHPRESEDTIKERVELRMRRQAVMERDEPPLLWVVVHEAVLRTRVGGRAVMTAQLEHLTALTASPHITVQVLPYSAGAAPSHLPFTLLSSSGAPHSVYTESATHGGQMDDTTSVVAGAVGMFDRLRMAALSEDASLTLIRQITEDHAT</sequence>
<dbReference type="InterPro" id="IPR001387">
    <property type="entry name" value="Cro/C1-type_HTH"/>
</dbReference>
<dbReference type="Proteomes" id="UP000095349">
    <property type="component" value="Chromosome"/>
</dbReference>
<dbReference type="CDD" id="cd00093">
    <property type="entry name" value="HTH_XRE"/>
    <property type="match status" value="1"/>
</dbReference>
<reference evidence="2 3" key="1">
    <citation type="submission" date="2016-09" db="EMBL/GenBank/DDBJ databases">
        <title>Streptomyces rubrolavendulae MJM4426 Genome sequencing and assembly.</title>
        <authorList>
            <person name="Kim J.-G."/>
        </authorList>
    </citation>
    <scope>NUCLEOTIDE SEQUENCE [LARGE SCALE GENOMIC DNA]</scope>
    <source>
        <strain evidence="2 3">MJM4426</strain>
    </source>
</reference>
<dbReference type="GO" id="GO:0003677">
    <property type="term" value="F:DNA binding"/>
    <property type="evidence" value="ECO:0007669"/>
    <property type="project" value="InterPro"/>
</dbReference>
<dbReference type="Pfam" id="PF19054">
    <property type="entry name" value="DUF5753"/>
    <property type="match status" value="1"/>
</dbReference>
<keyword evidence="3" id="KW-1185">Reference proteome</keyword>
<dbReference type="Gene3D" id="1.10.260.40">
    <property type="entry name" value="lambda repressor-like DNA-binding domains"/>
    <property type="match status" value="1"/>
</dbReference>
<dbReference type="EMBL" id="CP017316">
    <property type="protein sequence ID" value="AOT59561.1"/>
    <property type="molecule type" value="Genomic_DNA"/>
</dbReference>
<evidence type="ECO:0000313" key="3">
    <source>
        <dbReference type="Proteomes" id="UP000095349"/>
    </source>
</evidence>
<dbReference type="KEGG" id="srn:A4G23_02403"/>
<evidence type="ECO:0000259" key="1">
    <source>
        <dbReference type="PROSITE" id="PS50943"/>
    </source>
</evidence>
<dbReference type="InterPro" id="IPR010982">
    <property type="entry name" value="Lambda_DNA-bd_dom_sf"/>
</dbReference>
<dbReference type="STRING" id="285473.A4G23_02403"/>
<dbReference type="PROSITE" id="PS50943">
    <property type="entry name" value="HTH_CROC1"/>
    <property type="match status" value="1"/>
</dbReference>
<dbReference type="SUPFAM" id="SSF47413">
    <property type="entry name" value="lambda repressor-like DNA-binding domains"/>
    <property type="match status" value="1"/>
</dbReference>
<dbReference type="InterPro" id="IPR043917">
    <property type="entry name" value="DUF5753"/>
</dbReference>
<organism evidence="2 3">
    <name type="scientific">Streptomyces rubrolavendulae</name>
    <dbReference type="NCBI Taxonomy" id="285473"/>
    <lineage>
        <taxon>Bacteria</taxon>
        <taxon>Bacillati</taxon>
        <taxon>Actinomycetota</taxon>
        <taxon>Actinomycetes</taxon>
        <taxon>Kitasatosporales</taxon>
        <taxon>Streptomycetaceae</taxon>
        <taxon>Streptomyces</taxon>
    </lineage>
</organism>